<sequence>MRVNAIINCGNDVDIIEQSVRHNMKHFVKIMVMDNESKDGTLDVLDKLQDEFQQRLIIKKQAYKNVEEYVEQTNLMALFMKKTCEYLFLLDADEFLFTDEKGMEELNLIPPGDVGIVKWRCYLPNRLEHKNYIEEMTYRRDREPDGCHKVVLPYKTYGELVLGNHYLHQERGTRSGSVELQSMFLAHFPVRSLAQFNKKVDFITAFLENGDESQSFHLRKIKKLTTLEEMIDKALNYADNGNSQYIPMYEPLENT</sequence>
<name>A0A6J7WPK1_9CAUD</name>
<proteinExistence type="predicted"/>
<dbReference type="CDD" id="cd00761">
    <property type="entry name" value="Glyco_tranf_GTA_type"/>
    <property type="match status" value="1"/>
</dbReference>
<dbReference type="Gene3D" id="3.90.550.10">
    <property type="entry name" value="Spore Coat Polysaccharide Biosynthesis Protein SpsA, Chain A"/>
    <property type="match status" value="1"/>
</dbReference>
<dbReference type="InterPro" id="IPR029044">
    <property type="entry name" value="Nucleotide-diphossugar_trans"/>
</dbReference>
<organism evidence="3">
    <name type="scientific">uncultured Caudovirales phage</name>
    <dbReference type="NCBI Taxonomy" id="2100421"/>
    <lineage>
        <taxon>Viruses</taxon>
        <taxon>Duplodnaviria</taxon>
        <taxon>Heunggongvirae</taxon>
        <taxon>Uroviricota</taxon>
        <taxon>Caudoviricetes</taxon>
        <taxon>Peduoviridae</taxon>
        <taxon>Maltschvirus</taxon>
        <taxon>Maltschvirus maltsch</taxon>
    </lineage>
</organism>
<protein>
    <submittedName>
        <fullName evidence="3">Glyco_tranf_GTA_type domain containing protein</fullName>
    </submittedName>
</protein>
<dbReference type="EMBL" id="LR796152">
    <property type="protein sequence ID" value="CAB4122159.1"/>
    <property type="molecule type" value="Genomic_DNA"/>
</dbReference>
<gene>
    <name evidence="3" type="ORF">UFOVP220_125</name>
    <name evidence="1" type="ORF">UFOVP26_101</name>
    <name evidence="2" type="ORF">UFOVP44_134</name>
</gene>
<reference evidence="3" key="1">
    <citation type="submission" date="2020-05" db="EMBL/GenBank/DDBJ databases">
        <authorList>
            <person name="Chiriac C."/>
            <person name="Salcher M."/>
            <person name="Ghai R."/>
            <person name="Kavagutti S V."/>
        </authorList>
    </citation>
    <scope>NUCLEOTIDE SEQUENCE</scope>
</reference>
<evidence type="ECO:0000313" key="2">
    <source>
        <dbReference type="EMBL" id="CAB4124030.1"/>
    </source>
</evidence>
<accession>A0A6J7WPK1</accession>
<dbReference type="EMBL" id="LR796176">
    <property type="protein sequence ID" value="CAB4124030.1"/>
    <property type="molecule type" value="Genomic_DNA"/>
</dbReference>
<dbReference type="SUPFAM" id="SSF53448">
    <property type="entry name" value="Nucleotide-diphospho-sugar transferases"/>
    <property type="match status" value="1"/>
</dbReference>
<dbReference type="EMBL" id="LR798268">
    <property type="protein sequence ID" value="CAB5219697.1"/>
    <property type="molecule type" value="Genomic_DNA"/>
</dbReference>
<evidence type="ECO:0000313" key="3">
    <source>
        <dbReference type="EMBL" id="CAB5219697.1"/>
    </source>
</evidence>
<evidence type="ECO:0000313" key="1">
    <source>
        <dbReference type="EMBL" id="CAB4122159.1"/>
    </source>
</evidence>
<dbReference type="Pfam" id="PF13704">
    <property type="entry name" value="Glyco_tranf_2_4"/>
    <property type="match status" value="1"/>
</dbReference>